<protein>
    <submittedName>
        <fullName evidence="1">Uncharacterized protein</fullName>
    </submittedName>
</protein>
<gene>
    <name evidence="1" type="ORF">QAD02_002445</name>
</gene>
<reference evidence="1" key="1">
    <citation type="submission" date="2023-04" db="EMBL/GenBank/DDBJ databases">
        <title>A chromosome-level genome assembly of the parasitoid wasp Eretmocerus hayati.</title>
        <authorList>
            <person name="Zhong Y."/>
            <person name="Liu S."/>
            <person name="Liu Y."/>
        </authorList>
    </citation>
    <scope>NUCLEOTIDE SEQUENCE</scope>
    <source>
        <strain evidence="1">ZJU_SS_LIU_2023</strain>
    </source>
</reference>
<comment type="caution">
    <text evidence="1">The sequence shown here is derived from an EMBL/GenBank/DDBJ whole genome shotgun (WGS) entry which is preliminary data.</text>
</comment>
<evidence type="ECO:0000313" key="2">
    <source>
        <dbReference type="Proteomes" id="UP001239111"/>
    </source>
</evidence>
<proteinExistence type="predicted"/>
<name>A0ACC2NKN8_9HYME</name>
<evidence type="ECO:0000313" key="1">
    <source>
        <dbReference type="EMBL" id="KAJ8671186.1"/>
    </source>
</evidence>
<keyword evidence="2" id="KW-1185">Reference proteome</keyword>
<organism evidence="1 2">
    <name type="scientific">Eretmocerus hayati</name>
    <dbReference type="NCBI Taxonomy" id="131215"/>
    <lineage>
        <taxon>Eukaryota</taxon>
        <taxon>Metazoa</taxon>
        <taxon>Ecdysozoa</taxon>
        <taxon>Arthropoda</taxon>
        <taxon>Hexapoda</taxon>
        <taxon>Insecta</taxon>
        <taxon>Pterygota</taxon>
        <taxon>Neoptera</taxon>
        <taxon>Endopterygota</taxon>
        <taxon>Hymenoptera</taxon>
        <taxon>Apocrita</taxon>
        <taxon>Proctotrupomorpha</taxon>
        <taxon>Chalcidoidea</taxon>
        <taxon>Aphelinidae</taxon>
        <taxon>Aphelininae</taxon>
        <taxon>Eretmocerus</taxon>
    </lineage>
</organism>
<dbReference type="Proteomes" id="UP001239111">
    <property type="component" value="Chromosome 3"/>
</dbReference>
<dbReference type="EMBL" id="CM056743">
    <property type="protein sequence ID" value="KAJ8671186.1"/>
    <property type="molecule type" value="Genomic_DNA"/>
</dbReference>
<accession>A0ACC2NKN8</accession>
<sequence>MSSVNDVEVDIAIASLLNHNVAKSSRKQMKRLFPCYINWNHVHHPIRYIPSAWKRGSWQRLLDMIERFGIDVNPFASRSISHRVCSEKDLVVECKSNIVKRLLQSNARVNVVDSFDNNPLFYAVKRMNSKVIQQLAKRGANVLITTANGHWSSVHGAIFQCQVEINIPVVSQYLRVGRVGGNRLLRAAQRVLPDDERCVNIELFKYLVNVGCDVNNNKQDNRGQTPFDLSVEIKCYQMVEILLKNDADVCPRDLMDPVPEFFSVPPDNSSLIFIVRLTAEELRSRNLMMSHVVKLVSASMPTPKLNGEVYQLLEEGNPYMKNQRDIVHGTQIELSITGRIAALESRLHSATRIADIVRKTITKNQNSRIIFFEAESASRKRYRSIVVGNISHLEPQPFLIDAKPFIGSYITKLLRQFKSLKAELIFHANFLLKNDEKSLKNFREPYHQFHPKIDVSEWYNTGAQSILERIYDFDEMKSRWALEEIIDIKCNIVRTIQYEFL</sequence>